<dbReference type="InterPro" id="IPR036388">
    <property type="entry name" value="WH-like_DNA-bd_sf"/>
</dbReference>
<dbReference type="InterPro" id="IPR016032">
    <property type="entry name" value="Sig_transdc_resp-reg_C-effctor"/>
</dbReference>
<dbReference type="PANTHER" id="PTHR16305:SF35">
    <property type="entry name" value="TRANSCRIPTIONAL ACTIVATOR DOMAIN"/>
    <property type="match status" value="1"/>
</dbReference>
<organism evidence="4 7">
    <name type="scientific">Micromonospora terminaliae</name>
    <dbReference type="NCBI Taxonomy" id="1914461"/>
    <lineage>
        <taxon>Bacteria</taxon>
        <taxon>Bacillati</taxon>
        <taxon>Actinomycetota</taxon>
        <taxon>Actinomycetes</taxon>
        <taxon>Micromonosporales</taxon>
        <taxon>Micromonosporaceae</taxon>
        <taxon>Micromonospora</taxon>
    </lineage>
</organism>
<dbReference type="InterPro" id="IPR011990">
    <property type="entry name" value="TPR-like_helical_dom_sf"/>
</dbReference>
<dbReference type="Pfam" id="PF00196">
    <property type="entry name" value="GerE"/>
    <property type="match status" value="1"/>
</dbReference>
<evidence type="ECO:0000256" key="2">
    <source>
        <dbReference type="ARBA" id="ARBA00022840"/>
    </source>
</evidence>
<dbReference type="GO" id="GO:0006355">
    <property type="term" value="P:regulation of DNA-templated transcription"/>
    <property type="evidence" value="ECO:0007669"/>
    <property type="project" value="InterPro"/>
</dbReference>
<dbReference type="Pfam" id="PF13191">
    <property type="entry name" value="AAA_16"/>
    <property type="match status" value="1"/>
</dbReference>
<protein>
    <submittedName>
        <fullName evidence="4">AAA family ATPase</fullName>
    </submittedName>
</protein>
<evidence type="ECO:0000259" key="3">
    <source>
        <dbReference type="PROSITE" id="PS50043"/>
    </source>
</evidence>
<dbReference type="InterPro" id="IPR027417">
    <property type="entry name" value="P-loop_NTPase"/>
</dbReference>
<evidence type="ECO:0000313" key="4">
    <source>
        <dbReference type="EMBL" id="NES28023.1"/>
    </source>
</evidence>
<feature type="domain" description="HTH luxR-type" evidence="3">
    <location>
        <begin position="830"/>
        <end position="895"/>
    </location>
</feature>
<dbReference type="Gene3D" id="1.10.10.10">
    <property type="entry name" value="Winged helix-like DNA-binding domain superfamily/Winged helix DNA-binding domain"/>
    <property type="match status" value="1"/>
</dbReference>
<keyword evidence="6" id="KW-1185">Reference proteome</keyword>
<dbReference type="Proteomes" id="UP000402241">
    <property type="component" value="Chromosome"/>
</dbReference>
<evidence type="ECO:0000256" key="1">
    <source>
        <dbReference type="ARBA" id="ARBA00022741"/>
    </source>
</evidence>
<dbReference type="CDD" id="cd06170">
    <property type="entry name" value="LuxR_C_like"/>
    <property type="match status" value="1"/>
</dbReference>
<dbReference type="PANTHER" id="PTHR16305">
    <property type="entry name" value="TESTICULAR SOLUBLE ADENYLYL CYCLASE"/>
    <property type="match status" value="1"/>
</dbReference>
<evidence type="ECO:0000313" key="5">
    <source>
        <dbReference type="EMBL" id="QGL47221.1"/>
    </source>
</evidence>
<dbReference type="EMBL" id="JAAHBZ010000003">
    <property type="protein sequence ID" value="NES28023.1"/>
    <property type="molecule type" value="Genomic_DNA"/>
</dbReference>
<dbReference type="SUPFAM" id="SSF46894">
    <property type="entry name" value="C-terminal effector domain of the bipartite response regulators"/>
    <property type="match status" value="1"/>
</dbReference>
<dbReference type="SMART" id="SM00421">
    <property type="entry name" value="HTH_LUXR"/>
    <property type="match status" value="1"/>
</dbReference>
<dbReference type="EMBL" id="CP045309">
    <property type="protein sequence ID" value="QGL47221.1"/>
    <property type="molecule type" value="Genomic_DNA"/>
</dbReference>
<accession>A0AAJ3DJ80</accession>
<reference evidence="5 6" key="1">
    <citation type="submission" date="2019-10" db="EMBL/GenBank/DDBJ databases">
        <title>Genome Sequence of Micromonospora terminaliae DSM 101760.</title>
        <authorList>
            <person name="Guo L."/>
        </authorList>
    </citation>
    <scope>NUCLEOTIDE SEQUENCE [LARGE SCALE GENOMIC DNA]</scope>
    <source>
        <strain evidence="5 6">DSM 101760</strain>
    </source>
</reference>
<dbReference type="GO" id="GO:0005737">
    <property type="term" value="C:cytoplasm"/>
    <property type="evidence" value="ECO:0007669"/>
    <property type="project" value="TreeGrafter"/>
</dbReference>
<dbReference type="GO" id="GO:0004016">
    <property type="term" value="F:adenylate cyclase activity"/>
    <property type="evidence" value="ECO:0007669"/>
    <property type="project" value="TreeGrafter"/>
</dbReference>
<dbReference type="SUPFAM" id="SSF52540">
    <property type="entry name" value="P-loop containing nucleoside triphosphate hydrolases"/>
    <property type="match status" value="1"/>
</dbReference>
<dbReference type="PRINTS" id="PR00038">
    <property type="entry name" value="HTHLUXR"/>
</dbReference>
<gene>
    <name evidence="4" type="ORF">G3561_10720</name>
    <name evidence="5" type="ORF">GCE86_09320</name>
</gene>
<dbReference type="Proteomes" id="UP000477779">
    <property type="component" value="Unassembled WGS sequence"/>
</dbReference>
<keyword evidence="2" id="KW-0067">ATP-binding</keyword>
<name>A0AAJ3DJ80_9ACTN</name>
<dbReference type="SUPFAM" id="SSF48452">
    <property type="entry name" value="TPR-like"/>
    <property type="match status" value="1"/>
</dbReference>
<keyword evidence="1" id="KW-0547">Nucleotide-binding</keyword>
<sequence length="919" mass="96321">MPVVLHGRAEEQAQIDRLVDGAREGRSGALVFRGPAGIGKSVLLEYAALRATGMRVVRGVGIESEAALPFAALHLLLRTGLDRIHALPDAQVRALGAALGLRDAPPQSRFLVGLATLSLLSELAGDGGLLCLMDDVQWCDEASVDALVFAARRLGAEGIAMIFAARPDLPVTGLPEHCLAGLDDTAAAALLPADLPPQVRERLVQESAGNPLALIELPAALTPEQRAGRLSPVGAMPVAERIQEAFLAQMAALPEAARTALLVAAAESSGELATLVAAGAPLDGLEAAERSRLIGINGTAVGFRHPLIRAAAYQSASVSRRLAVHRALADALISSTSPDAADRRIWHLAAAALGPDEGVARQLEEAAGRARTRGGHAAVAAAYQRAAELTVDPVRRSARLAAAALAASDAGLTDRAAALAASATPDVDDPAMIVALTQVRAHREVELGTPLAAGRIILDAALRVAARDPEQATWLLVEAVRCAWFAGDAPLAGQAATALHELPATGSPLVGQAVGLARLLAGDLAGGLPLTGGALDPSGLAGLGVPGLTFAAGAALATGRAALCEELTERVVADCRRSGMIGWLAFALQDQGFAQGMQGRYGEARATLDEGLRLATDLGHEHRVIHLTCCLAWILAHQEDVAGCRARAEDGVRRADDRKLVLAATLGRWALGRLELGRGNSDAALEQLERIPPTGFGALAAADLVEAAVRSGRPERAGEPLERYVTWARHVRQPASDAVALRCRALVEQDEAHFLAAVRAHDGDDQPYEQARTRLAYGEWLRRARRRADARTQLRAALEVFDRLGAESWARRARTELRATGDVPAAPRRAGDPLSVLTAQEREVVRLAAAGASNRDIAAQLFLSPRTVGYHLYKAFPKLGITSRAQLAALAGVAAAERRRPPARAGGVRADVPGGRYWV</sequence>
<reference evidence="4 7" key="2">
    <citation type="submission" date="2020-02" db="EMBL/GenBank/DDBJ databases">
        <title>WGS of Micromonospora spp. isolated from hot spring.</title>
        <authorList>
            <person name="Thawai C."/>
        </authorList>
    </citation>
    <scope>NUCLEOTIDE SEQUENCE [LARGE SCALE GENOMIC DNA]</scope>
    <source>
        <strain evidence="4 7">TMS7</strain>
    </source>
</reference>
<dbReference type="PROSITE" id="PS50043">
    <property type="entry name" value="HTH_LUXR_2"/>
    <property type="match status" value="1"/>
</dbReference>
<proteinExistence type="predicted"/>
<dbReference type="GO" id="GO:0003677">
    <property type="term" value="F:DNA binding"/>
    <property type="evidence" value="ECO:0007669"/>
    <property type="project" value="InterPro"/>
</dbReference>
<dbReference type="InterPro" id="IPR000792">
    <property type="entry name" value="Tscrpt_reg_LuxR_C"/>
</dbReference>
<evidence type="ECO:0000313" key="7">
    <source>
        <dbReference type="Proteomes" id="UP000477779"/>
    </source>
</evidence>
<evidence type="ECO:0000313" key="6">
    <source>
        <dbReference type="Proteomes" id="UP000402241"/>
    </source>
</evidence>
<dbReference type="AlphaFoldDB" id="A0AAJ3DJ80"/>
<dbReference type="GO" id="GO:0005524">
    <property type="term" value="F:ATP binding"/>
    <property type="evidence" value="ECO:0007669"/>
    <property type="project" value="UniProtKB-KW"/>
</dbReference>
<dbReference type="InterPro" id="IPR041664">
    <property type="entry name" value="AAA_16"/>
</dbReference>